<evidence type="ECO:0000256" key="8">
    <source>
        <dbReference type="ARBA" id="ARBA00022837"/>
    </source>
</evidence>
<dbReference type="InterPro" id="IPR033905">
    <property type="entry name" value="Secretory_peroxidase"/>
</dbReference>
<dbReference type="GO" id="GO:0005576">
    <property type="term" value="C:extracellular region"/>
    <property type="evidence" value="ECO:0007669"/>
    <property type="project" value="UniProtKB-SubCell"/>
</dbReference>
<feature type="binding site" evidence="15">
    <location>
        <position position="52"/>
    </location>
    <ligand>
        <name>Ca(2+)</name>
        <dbReference type="ChEBI" id="CHEBI:29108"/>
        <label>1</label>
    </ligand>
</feature>
<evidence type="ECO:0000256" key="16">
    <source>
        <dbReference type="PIRSR" id="PIRSR600823-4"/>
    </source>
</evidence>
<dbReference type="PROSITE" id="PS50873">
    <property type="entry name" value="PEROXIDASE_4"/>
    <property type="match status" value="1"/>
</dbReference>
<evidence type="ECO:0000256" key="5">
    <source>
        <dbReference type="ARBA" id="ARBA00022559"/>
    </source>
</evidence>
<dbReference type="GO" id="GO:0140825">
    <property type="term" value="F:lactoperoxidase activity"/>
    <property type="evidence" value="ECO:0007669"/>
    <property type="project" value="UniProtKB-EC"/>
</dbReference>
<evidence type="ECO:0000256" key="6">
    <source>
        <dbReference type="ARBA" id="ARBA00022617"/>
    </source>
</evidence>
<feature type="disulfide bond" evidence="17">
    <location>
        <begin position="185"/>
        <end position="217"/>
    </location>
</feature>
<dbReference type="PRINTS" id="PR00458">
    <property type="entry name" value="PEROXIDASE"/>
</dbReference>
<evidence type="ECO:0000256" key="10">
    <source>
        <dbReference type="ARBA" id="ARBA00023004"/>
    </source>
</evidence>
<dbReference type="EC" id="1.11.1.7" evidence="4 18"/>
<evidence type="ECO:0000256" key="3">
    <source>
        <dbReference type="ARBA" id="ARBA00006873"/>
    </source>
</evidence>
<feature type="site" description="Transition state stabilizer" evidence="16">
    <location>
        <position position="47"/>
    </location>
</feature>
<keyword evidence="21" id="KW-1185">Reference proteome</keyword>
<feature type="disulfide bond" evidence="17">
    <location>
        <begin position="20"/>
        <end position="100"/>
    </location>
</feature>
<evidence type="ECO:0000256" key="14">
    <source>
        <dbReference type="PIRSR" id="PIRSR600823-2"/>
    </source>
</evidence>
<feature type="binding site" evidence="15">
    <location>
        <position position="238"/>
    </location>
    <ligand>
        <name>Ca(2+)</name>
        <dbReference type="ChEBI" id="CHEBI:29108"/>
        <label>2</label>
    </ligand>
</feature>
<dbReference type="PROSITE" id="PS00435">
    <property type="entry name" value="PEROXIDASE_1"/>
    <property type="match status" value="1"/>
</dbReference>
<dbReference type="FunFam" id="1.10.520.10:FF:000001">
    <property type="entry name" value="Peroxidase"/>
    <property type="match status" value="1"/>
</dbReference>
<organism evidence="20 21">
    <name type="scientific">Ficus carica</name>
    <name type="common">Common fig</name>
    <dbReference type="NCBI Taxonomy" id="3494"/>
    <lineage>
        <taxon>Eukaryota</taxon>
        <taxon>Viridiplantae</taxon>
        <taxon>Streptophyta</taxon>
        <taxon>Embryophyta</taxon>
        <taxon>Tracheophyta</taxon>
        <taxon>Spermatophyta</taxon>
        <taxon>Magnoliopsida</taxon>
        <taxon>eudicotyledons</taxon>
        <taxon>Gunneridae</taxon>
        <taxon>Pentapetalae</taxon>
        <taxon>rosids</taxon>
        <taxon>fabids</taxon>
        <taxon>Rosales</taxon>
        <taxon>Moraceae</taxon>
        <taxon>Ficeae</taxon>
        <taxon>Ficus</taxon>
    </lineage>
</organism>
<feature type="binding site" evidence="15">
    <location>
        <position position="55"/>
    </location>
    <ligand>
        <name>Ca(2+)</name>
        <dbReference type="ChEBI" id="CHEBI:29108"/>
        <label>1</label>
    </ligand>
</feature>
<dbReference type="InterPro" id="IPR019793">
    <property type="entry name" value="Peroxidases_heam-ligand_BS"/>
</dbReference>
<dbReference type="Gene3D" id="1.10.520.10">
    <property type="match status" value="1"/>
</dbReference>
<keyword evidence="7 15" id="KW-0479">Metal-binding</keyword>
<feature type="binding site" evidence="15">
    <location>
        <position position="73"/>
    </location>
    <ligand>
        <name>Ca(2+)</name>
        <dbReference type="ChEBI" id="CHEBI:29108"/>
        <label>1</label>
    </ligand>
</feature>
<keyword evidence="12" id="KW-0325">Glycoprotein</keyword>
<keyword evidence="8 15" id="KW-0106">Calcium</keyword>
<dbReference type="PROSITE" id="PS00436">
    <property type="entry name" value="PEROXIDASE_2"/>
    <property type="match status" value="1"/>
</dbReference>
<keyword evidence="6 18" id="KW-0349">Heme</keyword>
<dbReference type="InterPro" id="IPR010255">
    <property type="entry name" value="Haem_peroxidase_sf"/>
</dbReference>
<dbReference type="AlphaFoldDB" id="A0AA88APQ3"/>
<evidence type="ECO:0000256" key="18">
    <source>
        <dbReference type="RuleBase" id="RU362060"/>
    </source>
</evidence>
<evidence type="ECO:0000256" key="15">
    <source>
        <dbReference type="PIRSR" id="PIRSR600823-3"/>
    </source>
</evidence>
<keyword evidence="5 18" id="KW-0575">Peroxidase</keyword>
<evidence type="ECO:0000256" key="1">
    <source>
        <dbReference type="ARBA" id="ARBA00000189"/>
    </source>
</evidence>
<proteinExistence type="inferred from homology"/>
<comment type="similarity">
    <text evidence="3">Belongs to the peroxidase family. Ascorbate peroxidase subfamily.</text>
</comment>
<comment type="subcellular location">
    <subcellularLocation>
        <location evidence="18">Secreted</location>
    </subcellularLocation>
</comment>
<comment type="cofactor">
    <cofactor evidence="15 18">
        <name>Ca(2+)</name>
        <dbReference type="ChEBI" id="CHEBI:29108"/>
    </cofactor>
    <text evidence="15 18">Binds 2 calcium ions per subunit.</text>
</comment>
<evidence type="ECO:0000313" key="21">
    <source>
        <dbReference type="Proteomes" id="UP001187192"/>
    </source>
</evidence>
<dbReference type="Proteomes" id="UP001187192">
    <property type="component" value="Unassembled WGS sequence"/>
</dbReference>
<dbReference type="EMBL" id="BTGU01000017">
    <property type="protein sequence ID" value="GMN44106.1"/>
    <property type="molecule type" value="Genomic_DNA"/>
</dbReference>
<keyword evidence="11 17" id="KW-1015">Disulfide bond</keyword>
<comment type="caution">
    <text evidence="20">The sequence shown here is derived from an EMBL/GenBank/DDBJ whole genome shotgun (WGS) entry which is preliminary data.</text>
</comment>
<dbReference type="PANTHER" id="PTHR31235">
    <property type="entry name" value="PEROXIDASE 25-RELATED"/>
    <property type="match status" value="1"/>
</dbReference>
<keyword evidence="18" id="KW-0376">Hydrogen peroxide</keyword>
<dbReference type="GO" id="GO:0042744">
    <property type="term" value="P:hydrogen peroxide catabolic process"/>
    <property type="evidence" value="ECO:0007669"/>
    <property type="project" value="UniProtKB-KW"/>
</dbReference>
<comment type="cofactor">
    <cofactor evidence="15 18">
        <name>heme b</name>
        <dbReference type="ChEBI" id="CHEBI:60344"/>
    </cofactor>
    <text evidence="15 18">Binds 1 heme b (iron(II)-protoporphyrin IX) group per subunit.</text>
</comment>
<feature type="disulfide bond" evidence="17">
    <location>
        <begin position="53"/>
        <end position="58"/>
    </location>
</feature>
<feature type="active site" description="Proton acceptor" evidence="13">
    <location>
        <position position="51"/>
    </location>
</feature>
<evidence type="ECO:0000256" key="4">
    <source>
        <dbReference type="ARBA" id="ARBA00012313"/>
    </source>
</evidence>
<gene>
    <name evidence="20" type="ORF">TIFTF001_013309</name>
</gene>
<feature type="binding site" evidence="15">
    <location>
        <position position="57"/>
    </location>
    <ligand>
        <name>Ca(2+)</name>
        <dbReference type="ChEBI" id="CHEBI:29108"/>
        <label>1</label>
    </ligand>
</feature>
<evidence type="ECO:0000256" key="7">
    <source>
        <dbReference type="ARBA" id="ARBA00022723"/>
    </source>
</evidence>
<feature type="binding site" description="axial binding residue" evidence="15">
    <location>
        <position position="178"/>
    </location>
    <ligand>
        <name>heme b</name>
        <dbReference type="ChEBI" id="CHEBI:60344"/>
    </ligand>
    <ligandPart>
        <name>Fe</name>
        <dbReference type="ChEBI" id="CHEBI:18248"/>
    </ligandPart>
</feature>
<keyword evidence="9 18" id="KW-0560">Oxidoreductase</keyword>
<evidence type="ECO:0000313" key="20">
    <source>
        <dbReference type="EMBL" id="GMN44106.1"/>
    </source>
</evidence>
<evidence type="ECO:0000256" key="2">
    <source>
        <dbReference type="ARBA" id="ARBA00002322"/>
    </source>
</evidence>
<dbReference type="SUPFAM" id="SSF48113">
    <property type="entry name" value="Heme-dependent peroxidases"/>
    <property type="match status" value="1"/>
</dbReference>
<keyword evidence="10 15" id="KW-0408">Iron</keyword>
<dbReference type="Pfam" id="PF00141">
    <property type="entry name" value="peroxidase"/>
    <property type="match status" value="1"/>
</dbReference>
<sequence>MASVSPASAALEADFYRSSCPLAESIVKKVVDRAVSRNPGLGAGLIRIHFHDCFVRGCDASILLDSTPGNPSEKEHPANNPSLRGFEVIDKAKSEIESLCPATVSCADILAFAARDSAFKLGGISYSVPSGRRDGRVSLKDDPTQSLPSPFFTAKQLEQNFARKGLTLAEMVTLSGAHSIGVSRCSAFANRLYSFNSTHPQDPSMNPSFARFLKSKCPSPARNDPVVNLDVVTPNRLDNWYYVNLRNRRGVLTSDQTLMSSNSIAAMVTYNARNGGAWAEKFAEAMVKMGSIDVLTGSLGEIRKNCRVVN</sequence>
<feature type="binding site" evidence="15">
    <location>
        <position position="59"/>
    </location>
    <ligand>
        <name>Ca(2+)</name>
        <dbReference type="ChEBI" id="CHEBI:29108"/>
        <label>1</label>
    </ligand>
</feature>
<comment type="function">
    <text evidence="2">Removal of H(2)O(2), oxidation of toxic reductants, biosynthesis and degradation of lignin, suberization, auxin catabolism, response to environmental stresses such as wounding, pathogen attack and oxidative stress. These functions might be dependent on each isozyme/isoform in each plant tissue.</text>
</comment>
<accession>A0AA88APQ3</accession>
<feature type="binding site" evidence="15">
    <location>
        <position position="233"/>
    </location>
    <ligand>
        <name>Ca(2+)</name>
        <dbReference type="ChEBI" id="CHEBI:29108"/>
        <label>2</label>
    </ligand>
</feature>
<evidence type="ECO:0000256" key="9">
    <source>
        <dbReference type="ARBA" id="ARBA00023002"/>
    </source>
</evidence>
<evidence type="ECO:0000256" key="13">
    <source>
        <dbReference type="PIRSR" id="PIRSR600823-1"/>
    </source>
</evidence>
<reference evidence="20" key="1">
    <citation type="submission" date="2023-07" db="EMBL/GenBank/DDBJ databases">
        <title>draft genome sequence of fig (Ficus carica).</title>
        <authorList>
            <person name="Takahashi T."/>
            <person name="Nishimura K."/>
        </authorList>
    </citation>
    <scope>NUCLEOTIDE SEQUENCE</scope>
</reference>
<dbReference type="GO" id="GO:0020037">
    <property type="term" value="F:heme binding"/>
    <property type="evidence" value="ECO:0007669"/>
    <property type="project" value="UniProtKB-UniRule"/>
</dbReference>
<evidence type="ECO:0000256" key="17">
    <source>
        <dbReference type="PIRSR" id="PIRSR600823-5"/>
    </source>
</evidence>
<comment type="similarity">
    <text evidence="18">Belongs to the peroxidase family. Classical plant (class III) peroxidase subfamily.</text>
</comment>
<feature type="domain" description="Plant heme peroxidase family profile" evidence="19">
    <location>
        <begin position="10"/>
        <end position="310"/>
    </location>
</feature>
<feature type="binding site" evidence="15">
    <location>
        <position position="61"/>
    </location>
    <ligand>
        <name>Ca(2+)</name>
        <dbReference type="ChEBI" id="CHEBI:29108"/>
        <label>1</label>
    </ligand>
</feature>
<evidence type="ECO:0000256" key="11">
    <source>
        <dbReference type="ARBA" id="ARBA00023157"/>
    </source>
</evidence>
<feature type="binding site" evidence="14">
    <location>
        <position position="148"/>
    </location>
    <ligand>
        <name>substrate</name>
    </ligand>
</feature>
<name>A0AA88APQ3_FICCA</name>
<feature type="disulfide bond" evidence="17">
    <location>
        <begin position="106"/>
        <end position="306"/>
    </location>
</feature>
<evidence type="ECO:0000259" key="19">
    <source>
        <dbReference type="PROSITE" id="PS50873"/>
    </source>
</evidence>
<dbReference type="Gene3D" id="1.10.420.10">
    <property type="entry name" value="Peroxidase, domain 2"/>
    <property type="match status" value="1"/>
</dbReference>
<dbReference type="PRINTS" id="PR00461">
    <property type="entry name" value="PLPEROXIDASE"/>
</dbReference>
<dbReference type="InterPro" id="IPR002016">
    <property type="entry name" value="Haem_peroxidase"/>
</dbReference>
<feature type="binding site" evidence="15">
    <location>
        <position position="230"/>
    </location>
    <ligand>
        <name>Ca(2+)</name>
        <dbReference type="ChEBI" id="CHEBI:29108"/>
        <label>2</label>
    </ligand>
</feature>
<dbReference type="GO" id="GO:0046872">
    <property type="term" value="F:metal ion binding"/>
    <property type="evidence" value="ECO:0007669"/>
    <property type="project" value="UniProtKB-UniRule"/>
</dbReference>
<dbReference type="FunFam" id="1.10.420.10:FF:000006">
    <property type="entry name" value="Peroxidase"/>
    <property type="match status" value="1"/>
</dbReference>
<keyword evidence="18" id="KW-0964">Secreted</keyword>
<comment type="catalytic activity">
    <reaction evidence="1 18">
        <text>2 a phenolic donor + H2O2 = 2 a phenolic radical donor + 2 H2O</text>
        <dbReference type="Rhea" id="RHEA:56136"/>
        <dbReference type="ChEBI" id="CHEBI:15377"/>
        <dbReference type="ChEBI" id="CHEBI:16240"/>
        <dbReference type="ChEBI" id="CHEBI:139520"/>
        <dbReference type="ChEBI" id="CHEBI:139521"/>
        <dbReference type="EC" id="1.11.1.7"/>
    </reaction>
</comment>
<dbReference type="InterPro" id="IPR019794">
    <property type="entry name" value="Peroxidases_AS"/>
</dbReference>
<dbReference type="InterPro" id="IPR000823">
    <property type="entry name" value="Peroxidase_pln"/>
</dbReference>
<evidence type="ECO:0000256" key="12">
    <source>
        <dbReference type="ARBA" id="ARBA00023180"/>
    </source>
</evidence>
<protein>
    <recommendedName>
        <fullName evidence="4 18">Peroxidase</fullName>
        <ecNumber evidence="4 18">1.11.1.7</ecNumber>
    </recommendedName>
</protein>
<dbReference type="CDD" id="cd00693">
    <property type="entry name" value="secretory_peroxidase"/>
    <property type="match status" value="1"/>
</dbReference>
<dbReference type="GO" id="GO:0006979">
    <property type="term" value="P:response to oxidative stress"/>
    <property type="evidence" value="ECO:0007669"/>
    <property type="project" value="UniProtKB-UniRule"/>
</dbReference>